<dbReference type="InterPro" id="IPR012373">
    <property type="entry name" value="Ferrdict_sens_TM"/>
</dbReference>
<gene>
    <name evidence="4" type="ORF">HWI92_04340</name>
</gene>
<feature type="domain" description="FecR protein" evidence="2">
    <location>
        <begin position="132"/>
        <end position="227"/>
    </location>
</feature>
<keyword evidence="1" id="KW-0812">Transmembrane</keyword>
<sequence>MNESKPQITREIVFAYFAHLATPIERQQIESWLKTREGSETYYTYLDEWERQFPQFQPNLEDARASFNLFMRGDGSAVSSDAADEPLPMVIPVSEIRRPVWQRAGIFLSAVAASAVLVAGMWLSKDLWYYQRMTSRHGQTLSIRLHDGSEVQLGAHSSLKYPRFWFGKNTRYVWLEGDAEFKVAHLPDAQRFIVYTPDQTAIEVLGTEFLVNCRLKSTKVLLRTGSIRLTNPMAAQPLLLKPGDLVTVSDEKKIQKEHRVVQAAEQKGEVRKFLFKNTSLKEIADQLNDVYGVNVRIAEPALLTRTVSGTFQAETAADLLEALSEMMTLDLKQTTDGYTLQQRSE</sequence>
<organism evidence="4 5">
    <name type="scientific">Dyadobacter sandarakinus</name>
    <dbReference type="NCBI Taxonomy" id="2747268"/>
    <lineage>
        <taxon>Bacteria</taxon>
        <taxon>Pseudomonadati</taxon>
        <taxon>Bacteroidota</taxon>
        <taxon>Cytophagia</taxon>
        <taxon>Cytophagales</taxon>
        <taxon>Spirosomataceae</taxon>
        <taxon>Dyadobacter</taxon>
    </lineage>
</organism>
<evidence type="ECO:0000259" key="3">
    <source>
        <dbReference type="Pfam" id="PF16344"/>
    </source>
</evidence>
<dbReference type="EMBL" id="CP056775">
    <property type="protein sequence ID" value="QRR00184.1"/>
    <property type="molecule type" value="Genomic_DNA"/>
</dbReference>
<dbReference type="Gene3D" id="3.55.50.30">
    <property type="match status" value="1"/>
</dbReference>
<feature type="transmembrane region" description="Helical" evidence="1">
    <location>
        <begin position="104"/>
        <end position="123"/>
    </location>
</feature>
<dbReference type="InterPro" id="IPR032508">
    <property type="entry name" value="FecR_C"/>
</dbReference>
<dbReference type="PANTHER" id="PTHR30273">
    <property type="entry name" value="PERIPLASMIC SIGNAL SENSOR AND SIGMA FACTOR ACTIVATOR FECR-RELATED"/>
    <property type="match status" value="1"/>
</dbReference>
<evidence type="ECO:0000256" key="1">
    <source>
        <dbReference type="SAM" id="Phobius"/>
    </source>
</evidence>
<feature type="domain" description="Protein FecR C-terminal" evidence="3">
    <location>
        <begin position="272"/>
        <end position="333"/>
    </location>
</feature>
<name>A0ABX7I291_9BACT</name>
<protein>
    <submittedName>
        <fullName evidence="4">FecR domain-containing protein</fullName>
    </submittedName>
</protein>
<evidence type="ECO:0000313" key="4">
    <source>
        <dbReference type="EMBL" id="QRR00184.1"/>
    </source>
</evidence>
<keyword evidence="1" id="KW-1133">Transmembrane helix</keyword>
<evidence type="ECO:0000313" key="5">
    <source>
        <dbReference type="Proteomes" id="UP000612680"/>
    </source>
</evidence>
<reference evidence="4 5" key="1">
    <citation type="submission" date="2020-06" db="EMBL/GenBank/DDBJ databases">
        <title>Dyadobacter sandarakinus sp. nov., isolated from the soil of the Arctic Yellow River Station.</title>
        <authorList>
            <person name="Zhang Y."/>
            <person name="Peng F."/>
        </authorList>
    </citation>
    <scope>NUCLEOTIDE SEQUENCE [LARGE SCALE GENOMIC DNA]</scope>
    <source>
        <strain evidence="4 5">Q3-56</strain>
    </source>
</reference>
<dbReference type="Gene3D" id="2.60.120.1440">
    <property type="match status" value="1"/>
</dbReference>
<keyword evidence="5" id="KW-1185">Reference proteome</keyword>
<proteinExistence type="predicted"/>
<dbReference type="InterPro" id="IPR006860">
    <property type="entry name" value="FecR"/>
</dbReference>
<dbReference type="Pfam" id="PF16344">
    <property type="entry name" value="FecR_C"/>
    <property type="match status" value="1"/>
</dbReference>
<dbReference type="PIRSF" id="PIRSF018266">
    <property type="entry name" value="FecR"/>
    <property type="match status" value="1"/>
</dbReference>
<dbReference type="Pfam" id="PF04773">
    <property type="entry name" value="FecR"/>
    <property type="match status" value="1"/>
</dbReference>
<evidence type="ECO:0000259" key="2">
    <source>
        <dbReference type="Pfam" id="PF04773"/>
    </source>
</evidence>
<dbReference type="Proteomes" id="UP000612680">
    <property type="component" value="Chromosome"/>
</dbReference>
<keyword evidence="1" id="KW-0472">Membrane</keyword>
<dbReference type="PANTHER" id="PTHR30273:SF2">
    <property type="entry name" value="PROTEIN FECR"/>
    <property type="match status" value="1"/>
</dbReference>
<accession>A0ABX7I291</accession>
<dbReference type="RefSeq" id="WP_204660945.1">
    <property type="nucleotide sequence ID" value="NZ_CP056775.1"/>
</dbReference>